<dbReference type="EMBL" id="SLUN01000001">
    <property type="protein sequence ID" value="TCL76942.1"/>
    <property type="molecule type" value="Genomic_DNA"/>
</dbReference>
<name>A0A4R1SE44_HYDET</name>
<dbReference type="Proteomes" id="UP000295008">
    <property type="component" value="Unassembled WGS sequence"/>
</dbReference>
<reference evidence="1 2" key="1">
    <citation type="submission" date="2019-03" db="EMBL/GenBank/DDBJ databases">
        <title>Genomic Encyclopedia of Type Strains, Phase IV (KMG-IV): sequencing the most valuable type-strain genomes for metagenomic binning, comparative biology and taxonomic classification.</title>
        <authorList>
            <person name="Goeker M."/>
        </authorList>
    </citation>
    <scope>NUCLEOTIDE SEQUENCE [LARGE SCALE GENOMIC DNA]</scope>
    <source>
        <strain evidence="1 2">LX-B</strain>
    </source>
</reference>
<evidence type="ECO:0008006" key="3">
    <source>
        <dbReference type="Google" id="ProtNLM"/>
    </source>
</evidence>
<evidence type="ECO:0000313" key="1">
    <source>
        <dbReference type="EMBL" id="TCL76942.1"/>
    </source>
</evidence>
<sequence>MSHRTMRAIGILLLISLILPAAWHRRAEGTAPQRGPSLFGSPVQAMALGNWGKEAAAPLGFAELYSGASSLGIQFSPKLKSLNGKRVSMVGFMAPPLKPTLAFFVLTKVPMAICPFCSTDADWPNDIVVVRLSKPVTALPYDQPIQVTGRLEVGSQIDRETGFVSLVRIIADTLERAK</sequence>
<evidence type="ECO:0000313" key="2">
    <source>
        <dbReference type="Proteomes" id="UP000295008"/>
    </source>
</evidence>
<comment type="caution">
    <text evidence="1">The sequence shown here is derived from an EMBL/GenBank/DDBJ whole genome shotgun (WGS) entry which is preliminary data.</text>
</comment>
<dbReference type="OrthoDB" id="2583024at2"/>
<dbReference type="Gene3D" id="2.40.50.870">
    <property type="entry name" value="Protein of unknown function (DUF3299)"/>
    <property type="match status" value="1"/>
</dbReference>
<keyword evidence="2" id="KW-1185">Reference proteome</keyword>
<organism evidence="1 2">
    <name type="scientific">Hydrogenispora ethanolica</name>
    <dbReference type="NCBI Taxonomy" id="1082276"/>
    <lineage>
        <taxon>Bacteria</taxon>
        <taxon>Bacillati</taxon>
        <taxon>Bacillota</taxon>
        <taxon>Hydrogenispora</taxon>
    </lineage>
</organism>
<dbReference type="AlphaFoldDB" id="A0A4R1SE44"/>
<gene>
    <name evidence="1" type="ORF">EDC14_1001227</name>
</gene>
<protein>
    <recommendedName>
        <fullName evidence="3">DUF3299 domain-containing protein</fullName>
    </recommendedName>
</protein>
<proteinExistence type="predicted"/>
<accession>A0A4R1SE44</accession>